<dbReference type="PANTHER" id="PTHR39405:SF1">
    <property type="entry name" value="DSC E3 UBIQUITIN LIGASE COMPLEX SUBUNIT 4"/>
    <property type="match status" value="1"/>
</dbReference>
<keyword evidence="4" id="KW-1185">Reference proteome</keyword>
<reference evidence="3 4" key="1">
    <citation type="submission" date="2024-04" db="EMBL/GenBank/DDBJ databases">
        <title>Phyllosticta paracitricarpa is synonymous to the EU quarantine fungus P. citricarpa based on phylogenomic analyses.</title>
        <authorList>
            <consortium name="Lawrence Berkeley National Laboratory"/>
            <person name="Van Ingen-Buijs V.A."/>
            <person name="Van Westerhoven A.C."/>
            <person name="Haridas S."/>
            <person name="Skiadas P."/>
            <person name="Martin F."/>
            <person name="Groenewald J.Z."/>
            <person name="Crous P.W."/>
            <person name="Seidl M.F."/>
        </authorList>
    </citation>
    <scope>NUCLEOTIDE SEQUENCE [LARGE SCALE GENOMIC DNA]</scope>
    <source>
        <strain evidence="3 4">CBS 123374</strain>
    </source>
</reference>
<evidence type="ECO:0000259" key="2">
    <source>
        <dbReference type="Pfam" id="PF08508"/>
    </source>
</evidence>
<feature type="region of interest" description="Disordered" evidence="1">
    <location>
        <begin position="219"/>
        <end position="265"/>
    </location>
</feature>
<feature type="domain" description="DUF1746" evidence="2">
    <location>
        <begin position="68"/>
        <end position="182"/>
    </location>
</feature>
<protein>
    <recommendedName>
        <fullName evidence="2">DUF1746 domain-containing protein</fullName>
    </recommendedName>
</protein>
<sequence length="335" mass="36976">MNDETSPSTADRALEQSDSTGSDLERRASAQASTDEISAEQDETVPASEQKKKIKSERIAYLDDLLRSLDILIYAEISVIYYLDCSFLRFFLRAFIQLLWLTPKPDILPDMPTNRPYIYPICGSNLICLLAHLWFTAPSAGEATRGYLHGGLLIDWIGQHGQASKLRLTLLDFLTFALQLIMLSATLKLQRVKKKGEPIRRGSTSANASASIADVESLSSSAGQDVDSEERGVLRRSSTASNLQDVVPNERDQLLGNEEAPGTDPQAVLDTLSSGQALIAELFVADTVREQFEVAFTGEIPSRETLLGSRDRRLRLMAARLRQRRAAFNTRIGGG</sequence>
<dbReference type="PANTHER" id="PTHR39405">
    <property type="entry name" value="DSC E3 UBIQUITIN LIGASE COMPLEX SUBUNIT 4"/>
    <property type="match status" value="1"/>
</dbReference>
<comment type="caution">
    <text evidence="3">The sequence shown here is derived from an EMBL/GenBank/DDBJ whole genome shotgun (WGS) entry which is preliminary data.</text>
</comment>
<gene>
    <name evidence="3" type="ORF">HDK90DRAFT_207646</name>
</gene>
<dbReference type="Proteomes" id="UP001492380">
    <property type="component" value="Unassembled WGS sequence"/>
</dbReference>
<evidence type="ECO:0000313" key="4">
    <source>
        <dbReference type="Proteomes" id="UP001492380"/>
    </source>
</evidence>
<evidence type="ECO:0000256" key="1">
    <source>
        <dbReference type="SAM" id="MobiDB-lite"/>
    </source>
</evidence>
<dbReference type="Pfam" id="PF08508">
    <property type="entry name" value="DUF1746"/>
    <property type="match status" value="1"/>
</dbReference>
<proteinExistence type="predicted"/>
<dbReference type="EMBL" id="JBBWRZ010000004">
    <property type="protein sequence ID" value="KAK8237912.1"/>
    <property type="molecule type" value="Genomic_DNA"/>
</dbReference>
<dbReference type="InterPro" id="IPR038967">
    <property type="entry name" value="Dsc4-like"/>
</dbReference>
<evidence type="ECO:0000313" key="3">
    <source>
        <dbReference type="EMBL" id="KAK8237912.1"/>
    </source>
</evidence>
<organism evidence="3 4">
    <name type="scientific">Phyllosticta capitalensis</name>
    <dbReference type="NCBI Taxonomy" id="121624"/>
    <lineage>
        <taxon>Eukaryota</taxon>
        <taxon>Fungi</taxon>
        <taxon>Dikarya</taxon>
        <taxon>Ascomycota</taxon>
        <taxon>Pezizomycotina</taxon>
        <taxon>Dothideomycetes</taxon>
        <taxon>Dothideomycetes incertae sedis</taxon>
        <taxon>Botryosphaeriales</taxon>
        <taxon>Phyllostictaceae</taxon>
        <taxon>Phyllosticta</taxon>
    </lineage>
</organism>
<name>A0ABR1YT93_9PEZI</name>
<feature type="region of interest" description="Disordered" evidence="1">
    <location>
        <begin position="1"/>
        <end position="49"/>
    </location>
</feature>
<dbReference type="InterPro" id="IPR013715">
    <property type="entry name" value="DUF1746"/>
</dbReference>
<accession>A0ABR1YT93</accession>